<evidence type="ECO:0000313" key="5">
    <source>
        <dbReference type="Proteomes" id="UP000054826"/>
    </source>
</evidence>
<name>A0A0V1JK43_TRIPS</name>
<feature type="region of interest" description="Disordered" evidence="1">
    <location>
        <begin position="1"/>
        <end position="26"/>
    </location>
</feature>
<dbReference type="Proteomes" id="UP000054805">
    <property type="component" value="Unassembled WGS sequence"/>
</dbReference>
<dbReference type="EMBL" id="JYDV01000092">
    <property type="protein sequence ID" value="KRZ35311.1"/>
    <property type="molecule type" value="Genomic_DNA"/>
</dbReference>
<dbReference type="EMBL" id="JYDS01000056">
    <property type="protein sequence ID" value="KRZ28537.1"/>
    <property type="molecule type" value="Genomic_DNA"/>
</dbReference>
<keyword evidence="4" id="KW-1185">Reference proteome</keyword>
<evidence type="ECO:0000256" key="1">
    <source>
        <dbReference type="SAM" id="MobiDB-lite"/>
    </source>
</evidence>
<comment type="caution">
    <text evidence="3">The sequence shown here is derived from an EMBL/GenBank/DDBJ whole genome shotgun (WGS) entry which is preliminary data.</text>
</comment>
<dbReference type="Proteomes" id="UP000054826">
    <property type="component" value="Unassembled WGS sequence"/>
</dbReference>
<organism evidence="3 5">
    <name type="scientific">Trichinella pseudospiralis</name>
    <name type="common">Parasitic roundworm</name>
    <dbReference type="NCBI Taxonomy" id="6337"/>
    <lineage>
        <taxon>Eukaryota</taxon>
        <taxon>Metazoa</taxon>
        <taxon>Ecdysozoa</taxon>
        <taxon>Nematoda</taxon>
        <taxon>Enoplea</taxon>
        <taxon>Dorylaimia</taxon>
        <taxon>Trichinellida</taxon>
        <taxon>Trichinellidae</taxon>
        <taxon>Trichinella</taxon>
    </lineage>
</organism>
<dbReference type="AlphaFoldDB" id="A0A0V1JK43"/>
<sequence>MLGKKIEDDEEEIEKKKLTRFGTTSKDESENRCTTIHLDGKLLDITIHIHSSVINEKVPFATSGTKYATRRGAPVLTGQNAVTNGCCSSLIVAIATTTTATTTTTTTTTTTLVTVISCDWSSMDVFNI</sequence>
<evidence type="ECO:0000313" key="4">
    <source>
        <dbReference type="Proteomes" id="UP000054805"/>
    </source>
</evidence>
<protein>
    <submittedName>
        <fullName evidence="3">Uncharacterized protein</fullName>
    </submittedName>
</protein>
<evidence type="ECO:0000313" key="2">
    <source>
        <dbReference type="EMBL" id="KRZ28537.1"/>
    </source>
</evidence>
<proteinExistence type="predicted"/>
<accession>A0A0V1JK43</accession>
<reference evidence="4 5" key="1">
    <citation type="submission" date="2015-01" db="EMBL/GenBank/DDBJ databases">
        <title>Evolution of Trichinella species and genotypes.</title>
        <authorList>
            <person name="Korhonen P.K."/>
            <person name="Edoardo P."/>
            <person name="Giuseppe L.R."/>
            <person name="Gasser R.B."/>
        </authorList>
    </citation>
    <scope>NUCLEOTIDE SEQUENCE [LARGE SCALE GENOMIC DNA]</scope>
    <source>
        <strain evidence="3">ISS176</strain>
        <strain evidence="2">ISS588</strain>
    </source>
</reference>
<evidence type="ECO:0000313" key="3">
    <source>
        <dbReference type="EMBL" id="KRZ35311.1"/>
    </source>
</evidence>
<gene>
    <name evidence="2" type="ORF">T4B_4969</name>
    <name evidence="3" type="ORF">T4C_12803</name>
</gene>